<dbReference type="VEuPathDB" id="VectorBase:LDEU013081"/>
<dbReference type="STRING" id="299467.A0A443RV89"/>
<comment type="caution">
    <text evidence="1">The sequence shown here is derived from an EMBL/GenBank/DDBJ whole genome shotgun (WGS) entry which is preliminary data.</text>
</comment>
<dbReference type="PANTHER" id="PTHR11005">
    <property type="entry name" value="LYSOSOMAL ACID LIPASE-RELATED"/>
    <property type="match status" value="1"/>
</dbReference>
<dbReference type="InterPro" id="IPR029058">
    <property type="entry name" value="AB_hydrolase_fold"/>
</dbReference>
<dbReference type="Gene3D" id="3.40.50.1820">
    <property type="entry name" value="alpha/beta hydrolase"/>
    <property type="match status" value="1"/>
</dbReference>
<dbReference type="OrthoDB" id="7958685at2759"/>
<reference evidence="1 2" key="1">
    <citation type="journal article" date="2018" name="Gigascience">
        <title>Genomes of trombidid mites reveal novel predicted allergens and laterally-transferred genes associated with secondary metabolism.</title>
        <authorList>
            <person name="Dong X."/>
            <person name="Chaisiri K."/>
            <person name="Xia D."/>
            <person name="Armstrong S.D."/>
            <person name="Fang Y."/>
            <person name="Donnelly M.J."/>
            <person name="Kadowaki T."/>
            <person name="McGarry J.W."/>
            <person name="Darby A.C."/>
            <person name="Makepeace B.L."/>
        </authorList>
    </citation>
    <scope>NUCLEOTIDE SEQUENCE [LARGE SCALE GENOMIC DNA]</scope>
    <source>
        <strain evidence="1">UoL-UT</strain>
    </source>
</reference>
<dbReference type="EMBL" id="NCKV01031969">
    <property type="protein sequence ID" value="RWS18959.1"/>
    <property type="molecule type" value="Genomic_DNA"/>
</dbReference>
<dbReference type="SUPFAM" id="SSF53474">
    <property type="entry name" value="alpha/beta-Hydrolases"/>
    <property type="match status" value="1"/>
</dbReference>
<evidence type="ECO:0000313" key="2">
    <source>
        <dbReference type="Proteomes" id="UP000288716"/>
    </source>
</evidence>
<accession>A0A443RV89</accession>
<evidence type="ECO:0000313" key="1">
    <source>
        <dbReference type="EMBL" id="RWS18959.1"/>
    </source>
</evidence>
<dbReference type="AlphaFoldDB" id="A0A443RV89"/>
<name>A0A443RV89_9ACAR</name>
<gene>
    <name evidence="1" type="ORF">B4U80_09762</name>
</gene>
<organism evidence="1 2">
    <name type="scientific">Leptotrombidium deliense</name>
    <dbReference type="NCBI Taxonomy" id="299467"/>
    <lineage>
        <taxon>Eukaryota</taxon>
        <taxon>Metazoa</taxon>
        <taxon>Ecdysozoa</taxon>
        <taxon>Arthropoda</taxon>
        <taxon>Chelicerata</taxon>
        <taxon>Arachnida</taxon>
        <taxon>Acari</taxon>
        <taxon>Acariformes</taxon>
        <taxon>Trombidiformes</taxon>
        <taxon>Prostigmata</taxon>
        <taxon>Anystina</taxon>
        <taxon>Parasitengona</taxon>
        <taxon>Trombiculoidea</taxon>
        <taxon>Trombiculidae</taxon>
        <taxon>Leptotrombidium</taxon>
    </lineage>
</organism>
<sequence>MKNFPGPFMEGGNSTNEMLSDLCKIETVESLVCSSAMFLICGFNSRQLNGTRVQVYVAHATAGTSNQNMYHYTQSYEHGGFRKFDYGQAMNLKKYGTPFAPEYNLRKINSTDIALLYGANDWLADLKDVNFIRNQIGKDKLKMDYEVPLLSWNHLDFLYGLNAAEYVNVKVIELLSQYRNFP</sequence>
<dbReference type="Proteomes" id="UP000288716">
    <property type="component" value="Unassembled WGS sequence"/>
</dbReference>
<proteinExistence type="predicted"/>
<protein>
    <submittedName>
        <fullName evidence="1">Gastric triacylglycerol lipase-like protein</fullName>
    </submittedName>
</protein>
<keyword evidence="2" id="KW-1185">Reference proteome</keyword>